<feature type="transmembrane region" description="Helical" evidence="6">
    <location>
        <begin position="134"/>
        <end position="153"/>
    </location>
</feature>
<evidence type="ECO:0000256" key="2">
    <source>
        <dbReference type="ARBA" id="ARBA00007362"/>
    </source>
</evidence>
<gene>
    <name evidence="8" type="ORF">FHR38_003095</name>
</gene>
<dbReference type="Proteomes" id="UP000578819">
    <property type="component" value="Unassembled WGS sequence"/>
</dbReference>
<comment type="caution">
    <text evidence="8">The sequence shown here is derived from an EMBL/GenBank/DDBJ whole genome shotgun (WGS) entry which is preliminary data.</text>
</comment>
<feature type="transmembrane region" description="Helical" evidence="6">
    <location>
        <begin position="102"/>
        <end position="122"/>
    </location>
</feature>
<evidence type="ECO:0000313" key="9">
    <source>
        <dbReference type="Proteomes" id="UP000578819"/>
    </source>
</evidence>
<feature type="domain" description="EamA" evidence="7">
    <location>
        <begin position="161"/>
        <end position="296"/>
    </location>
</feature>
<evidence type="ECO:0000256" key="4">
    <source>
        <dbReference type="ARBA" id="ARBA00022989"/>
    </source>
</evidence>
<comment type="subcellular location">
    <subcellularLocation>
        <location evidence="1">Membrane</location>
        <topology evidence="1">Multi-pass membrane protein</topology>
    </subcellularLocation>
</comment>
<feature type="transmembrane region" description="Helical" evidence="6">
    <location>
        <begin position="159"/>
        <end position="178"/>
    </location>
</feature>
<feature type="transmembrane region" description="Helical" evidence="6">
    <location>
        <begin position="45"/>
        <end position="64"/>
    </location>
</feature>
<feature type="domain" description="EamA" evidence="7">
    <location>
        <begin position="17"/>
        <end position="148"/>
    </location>
</feature>
<sequence>MTVGIAPDKASLRSWLPGFLFLAVIWGSSFLFIKIGVRELHPLHVTLARVGIGALTLLVVLAVLRDRLPRDPRLWLHLAVTAAIGTAVPFTLFGYGEQRVSSMLAGIWNATTPLVVLPLAVLVFRTERMTMRRAVGMTLGFVGVLVVLGVWQGVGGAQFTGQMMCLGAAACYGLAIPYQKRFVTDRTESGLALSAGQLLMATAQLAVVTPLVAGAPPAPTSLSLDVVAAILALGALGTGLAFVINMRNIRLAGASTASTVTYLMPVVSVLIGVFLLDEHLAWYQPVGALVVLVGVAYSQGLFRRTTKLDRSPAGTLQPAGVGSEP</sequence>
<evidence type="ECO:0000256" key="3">
    <source>
        <dbReference type="ARBA" id="ARBA00022692"/>
    </source>
</evidence>
<feature type="transmembrane region" description="Helical" evidence="6">
    <location>
        <begin position="282"/>
        <end position="302"/>
    </location>
</feature>
<proteinExistence type="inferred from homology"/>
<dbReference type="InterPro" id="IPR000620">
    <property type="entry name" value="EamA_dom"/>
</dbReference>
<evidence type="ECO:0000256" key="1">
    <source>
        <dbReference type="ARBA" id="ARBA00004141"/>
    </source>
</evidence>
<organism evidence="8 9">
    <name type="scientific">Micromonospora polyrhachis</name>
    <dbReference type="NCBI Taxonomy" id="1282883"/>
    <lineage>
        <taxon>Bacteria</taxon>
        <taxon>Bacillati</taxon>
        <taxon>Actinomycetota</taxon>
        <taxon>Actinomycetes</taxon>
        <taxon>Micromonosporales</taxon>
        <taxon>Micromonosporaceae</taxon>
        <taxon>Micromonospora</taxon>
    </lineage>
</organism>
<comment type="similarity">
    <text evidence="2">Belongs to the EamA transporter family.</text>
</comment>
<evidence type="ECO:0000256" key="6">
    <source>
        <dbReference type="SAM" id="Phobius"/>
    </source>
</evidence>
<dbReference type="EMBL" id="JACHJW010000001">
    <property type="protein sequence ID" value="MBB4959362.1"/>
    <property type="molecule type" value="Genomic_DNA"/>
</dbReference>
<dbReference type="AlphaFoldDB" id="A0A7W7SQZ2"/>
<dbReference type="PANTHER" id="PTHR32322:SF9">
    <property type="entry name" value="AMINO-ACID METABOLITE EFFLUX PUMP-RELATED"/>
    <property type="match status" value="1"/>
</dbReference>
<name>A0A7W7SQZ2_9ACTN</name>
<evidence type="ECO:0000313" key="8">
    <source>
        <dbReference type="EMBL" id="MBB4959362.1"/>
    </source>
</evidence>
<dbReference type="InterPro" id="IPR037185">
    <property type="entry name" value="EmrE-like"/>
</dbReference>
<feature type="transmembrane region" description="Helical" evidence="6">
    <location>
        <begin position="76"/>
        <end position="96"/>
    </location>
</feature>
<dbReference type="SUPFAM" id="SSF103481">
    <property type="entry name" value="Multidrug resistance efflux transporter EmrE"/>
    <property type="match status" value="2"/>
</dbReference>
<protein>
    <submittedName>
        <fullName evidence="8">Drug/metabolite transporter (DMT)-like permease</fullName>
    </submittedName>
</protein>
<dbReference type="InterPro" id="IPR050638">
    <property type="entry name" value="AA-Vitamin_Transporters"/>
</dbReference>
<keyword evidence="4 6" id="KW-1133">Transmembrane helix</keyword>
<dbReference type="GO" id="GO:0016020">
    <property type="term" value="C:membrane"/>
    <property type="evidence" value="ECO:0007669"/>
    <property type="project" value="UniProtKB-SubCell"/>
</dbReference>
<evidence type="ECO:0000259" key="7">
    <source>
        <dbReference type="Pfam" id="PF00892"/>
    </source>
</evidence>
<dbReference type="Gene3D" id="1.10.3730.20">
    <property type="match status" value="1"/>
</dbReference>
<reference evidence="8 9" key="1">
    <citation type="submission" date="2020-08" db="EMBL/GenBank/DDBJ databases">
        <title>Sequencing the genomes of 1000 actinobacteria strains.</title>
        <authorList>
            <person name="Klenk H.-P."/>
        </authorList>
    </citation>
    <scope>NUCLEOTIDE SEQUENCE [LARGE SCALE GENOMIC DNA]</scope>
    <source>
        <strain evidence="8 9">DSM 45886</strain>
    </source>
</reference>
<dbReference type="Pfam" id="PF00892">
    <property type="entry name" value="EamA"/>
    <property type="match status" value="2"/>
</dbReference>
<feature type="transmembrane region" description="Helical" evidence="6">
    <location>
        <begin position="12"/>
        <end position="33"/>
    </location>
</feature>
<accession>A0A7W7SQZ2</accession>
<feature type="transmembrane region" description="Helical" evidence="6">
    <location>
        <begin position="190"/>
        <end position="214"/>
    </location>
</feature>
<keyword evidence="3 6" id="KW-0812">Transmembrane</keyword>
<feature type="transmembrane region" description="Helical" evidence="6">
    <location>
        <begin position="251"/>
        <end position="276"/>
    </location>
</feature>
<keyword evidence="9" id="KW-1185">Reference proteome</keyword>
<evidence type="ECO:0000256" key="5">
    <source>
        <dbReference type="ARBA" id="ARBA00023136"/>
    </source>
</evidence>
<dbReference type="PANTHER" id="PTHR32322">
    <property type="entry name" value="INNER MEMBRANE TRANSPORTER"/>
    <property type="match status" value="1"/>
</dbReference>
<keyword evidence="5 6" id="KW-0472">Membrane</keyword>
<feature type="transmembrane region" description="Helical" evidence="6">
    <location>
        <begin position="226"/>
        <end position="244"/>
    </location>
</feature>